<sequence length="397" mass="44712">MSGSDPGEMASESSKAVVFPKFDMHIYAFELTSSELGKAVGEYSIPLDLHPRLPPPGMTMNKLSSRYIGLYIEQLEQGVIDMDTFLKLPTWTGTVVSSGDPILEDQPWRGLTPKSLLLETRRNSRALLRQKPNVLVLEVLRVQRRNERGVVDLSGNTRVPTLSAAANQPLPHIEHHDIHDNKSFDAHSSQSSHQGNEDELVDHRYVPNWGLCDDVYVCTFCACRELISHLATLAEDEFSGNLSNVENHNDAYSVELEHLREGVVGYGEDLERERDAWRETASDEVEKIWSLEKDLEPRTQQLMVAEEKIGVLERDKLAHWAEVAQAEADLKKLVREFIHAVVKRSHTNVEYRKSLAFPVSLCFATVWLEGLSLGKTDDQIAQFLSKAKDLDIDGSKS</sequence>
<protein>
    <submittedName>
        <fullName evidence="1">Uncharacterized protein</fullName>
    </submittedName>
</protein>
<dbReference type="AlphaFoldDB" id="A0A699I2I1"/>
<name>A0A699I2I1_TANCI</name>
<organism evidence="1">
    <name type="scientific">Tanacetum cinerariifolium</name>
    <name type="common">Dalmatian daisy</name>
    <name type="synonym">Chrysanthemum cinerariifolium</name>
    <dbReference type="NCBI Taxonomy" id="118510"/>
    <lineage>
        <taxon>Eukaryota</taxon>
        <taxon>Viridiplantae</taxon>
        <taxon>Streptophyta</taxon>
        <taxon>Embryophyta</taxon>
        <taxon>Tracheophyta</taxon>
        <taxon>Spermatophyta</taxon>
        <taxon>Magnoliopsida</taxon>
        <taxon>eudicotyledons</taxon>
        <taxon>Gunneridae</taxon>
        <taxon>Pentapetalae</taxon>
        <taxon>asterids</taxon>
        <taxon>campanulids</taxon>
        <taxon>Asterales</taxon>
        <taxon>Asteraceae</taxon>
        <taxon>Asteroideae</taxon>
        <taxon>Anthemideae</taxon>
        <taxon>Anthemidinae</taxon>
        <taxon>Tanacetum</taxon>
    </lineage>
</organism>
<proteinExistence type="predicted"/>
<gene>
    <name evidence="1" type="ORF">Tci_471516</name>
</gene>
<accession>A0A699I2I1</accession>
<dbReference type="EMBL" id="BKCJ010230117">
    <property type="protein sequence ID" value="GEY99542.1"/>
    <property type="molecule type" value="Genomic_DNA"/>
</dbReference>
<reference evidence="1" key="1">
    <citation type="journal article" date="2019" name="Sci. Rep.">
        <title>Draft genome of Tanacetum cinerariifolium, the natural source of mosquito coil.</title>
        <authorList>
            <person name="Yamashiro T."/>
            <person name="Shiraishi A."/>
            <person name="Satake H."/>
            <person name="Nakayama K."/>
        </authorList>
    </citation>
    <scope>NUCLEOTIDE SEQUENCE</scope>
</reference>
<comment type="caution">
    <text evidence="1">The sequence shown here is derived from an EMBL/GenBank/DDBJ whole genome shotgun (WGS) entry which is preliminary data.</text>
</comment>
<evidence type="ECO:0000313" key="1">
    <source>
        <dbReference type="EMBL" id="GEY99542.1"/>
    </source>
</evidence>